<dbReference type="SUPFAM" id="SSF56176">
    <property type="entry name" value="FAD-binding/transporter-associated domain-like"/>
    <property type="match status" value="1"/>
</dbReference>
<reference evidence="2" key="1">
    <citation type="journal article" date="2019" name="Plant Biotechnol. J.">
        <title>Genome sequencing of the Australian wild diploid species Gossypium australe highlights disease resistance and delayed gland morphogenesis.</title>
        <authorList>
            <person name="Cai Y."/>
            <person name="Cai X."/>
            <person name="Wang Q."/>
            <person name="Wang P."/>
            <person name="Zhang Y."/>
            <person name="Cai C."/>
            <person name="Xu Y."/>
            <person name="Wang K."/>
            <person name="Zhou Z."/>
            <person name="Wang C."/>
            <person name="Geng S."/>
            <person name="Li B."/>
            <person name="Dong Q."/>
            <person name="Hou Y."/>
            <person name="Wang H."/>
            <person name="Ai P."/>
            <person name="Liu Z."/>
            <person name="Yi F."/>
            <person name="Sun M."/>
            <person name="An G."/>
            <person name="Cheng J."/>
            <person name="Zhang Y."/>
            <person name="Shi Q."/>
            <person name="Xie Y."/>
            <person name="Shi X."/>
            <person name="Chang Y."/>
            <person name="Huang F."/>
            <person name="Chen Y."/>
            <person name="Hong S."/>
            <person name="Mi L."/>
            <person name="Sun Q."/>
            <person name="Zhang L."/>
            <person name="Zhou B."/>
            <person name="Peng R."/>
            <person name="Zhang X."/>
            <person name="Liu F."/>
        </authorList>
    </citation>
    <scope>NUCLEOTIDE SEQUENCE [LARGE SCALE GENOMIC DNA]</scope>
    <source>
        <strain evidence="2">cv. PA1801</strain>
    </source>
</reference>
<proteinExistence type="predicted"/>
<dbReference type="GO" id="GO:0050660">
    <property type="term" value="F:flavin adenine dinucleotide binding"/>
    <property type="evidence" value="ECO:0007669"/>
    <property type="project" value="InterPro"/>
</dbReference>
<comment type="caution">
    <text evidence="1">The sequence shown here is derived from an EMBL/GenBank/DDBJ whole genome shotgun (WGS) entry which is preliminary data.</text>
</comment>
<dbReference type="Proteomes" id="UP000325315">
    <property type="component" value="Unassembled WGS sequence"/>
</dbReference>
<dbReference type="OrthoDB" id="407275at2759"/>
<dbReference type="InterPro" id="IPR036318">
    <property type="entry name" value="FAD-bd_PCMH-like_sf"/>
</dbReference>
<name>A0A5B6UUQ1_9ROSI</name>
<gene>
    <name evidence="1" type="ORF">EPI10_026566</name>
</gene>
<evidence type="ECO:0000313" key="1">
    <source>
        <dbReference type="EMBL" id="KAA3459842.1"/>
    </source>
</evidence>
<dbReference type="PANTHER" id="PTHR32448">
    <property type="entry name" value="OS08G0158400 PROTEIN"/>
    <property type="match status" value="1"/>
</dbReference>
<organism evidence="1 2">
    <name type="scientific">Gossypium australe</name>
    <dbReference type="NCBI Taxonomy" id="47621"/>
    <lineage>
        <taxon>Eukaryota</taxon>
        <taxon>Viridiplantae</taxon>
        <taxon>Streptophyta</taxon>
        <taxon>Embryophyta</taxon>
        <taxon>Tracheophyta</taxon>
        <taxon>Spermatophyta</taxon>
        <taxon>Magnoliopsida</taxon>
        <taxon>eudicotyledons</taxon>
        <taxon>Gunneridae</taxon>
        <taxon>Pentapetalae</taxon>
        <taxon>rosids</taxon>
        <taxon>malvids</taxon>
        <taxon>Malvales</taxon>
        <taxon>Malvaceae</taxon>
        <taxon>Malvoideae</taxon>
        <taxon>Gossypium</taxon>
    </lineage>
</organism>
<dbReference type="InterPro" id="IPR016169">
    <property type="entry name" value="FAD-bd_PCMH_sub2"/>
</dbReference>
<sequence length="232" mass="25859">MAELGPSSKTSKRERAKWEIFPNSFDYRRRGGARFGGRGDVARWTVGGARLLLLGFPKPCIQALRSEKSDWRVKLVLFIIGTLVFPAGNGHTVGLGGHLSGGGFGVLFRKYGLAADNVIDAPLIDVKGSVLDRKSMGEDLFWAIRGGVRKTLEQNATKLVHRWQSIAHKFPKEIHSSIAISRVNSSEENEKMTIQASYGICGLWREMDEILEIEYPCPHRADNLYSILYVVN</sequence>
<protein>
    <submittedName>
        <fullName evidence="1">Cannabidiolic acid synthase-like 1</fullName>
    </submittedName>
</protein>
<accession>A0A5B6UUQ1</accession>
<dbReference type="Gene3D" id="3.40.462.20">
    <property type="match status" value="1"/>
</dbReference>
<dbReference type="EMBL" id="SMMG02000009">
    <property type="protein sequence ID" value="KAA3459842.1"/>
    <property type="molecule type" value="Genomic_DNA"/>
</dbReference>
<dbReference type="AlphaFoldDB" id="A0A5B6UUQ1"/>
<evidence type="ECO:0000313" key="2">
    <source>
        <dbReference type="Proteomes" id="UP000325315"/>
    </source>
</evidence>
<keyword evidence="2" id="KW-1185">Reference proteome</keyword>
<dbReference type="Gene3D" id="3.30.465.10">
    <property type="match status" value="1"/>
</dbReference>